<dbReference type="GO" id="GO:0003676">
    <property type="term" value="F:nucleic acid binding"/>
    <property type="evidence" value="ECO:0007669"/>
    <property type="project" value="InterPro"/>
</dbReference>
<dbReference type="OrthoDB" id="2188879at2759"/>
<organism evidence="2 3">
    <name type="scientific">Pseudoloma neurophilia</name>
    <dbReference type="NCBI Taxonomy" id="146866"/>
    <lineage>
        <taxon>Eukaryota</taxon>
        <taxon>Fungi</taxon>
        <taxon>Fungi incertae sedis</taxon>
        <taxon>Microsporidia</taxon>
        <taxon>Pseudoloma</taxon>
    </lineage>
</organism>
<proteinExistence type="predicted"/>
<dbReference type="Proteomes" id="UP000051530">
    <property type="component" value="Unassembled WGS sequence"/>
</dbReference>
<evidence type="ECO:0000259" key="1">
    <source>
        <dbReference type="Pfam" id="PF03178"/>
    </source>
</evidence>
<comment type="caution">
    <text evidence="2">The sequence shown here is derived from an EMBL/GenBank/DDBJ whole genome shotgun (WGS) entry which is preliminary data.</text>
</comment>
<dbReference type="Pfam" id="PF03178">
    <property type="entry name" value="CPSF_A"/>
    <property type="match status" value="1"/>
</dbReference>
<dbReference type="VEuPathDB" id="MicrosporidiaDB:M153_627000695"/>
<sequence>MFYALRTIKEPTKPISSAEVILRKQSCLAISFGKIVKFYVIENKKLKLIDSIFPGAYIIEIVSLKDKQYLLVSNDLQFVVMKDLKAIKKGRISQENIVSKRQLLKKCVSNQEYVVFLFKNNKLTILNFSGSHLKINDNIKDLIAYDVVDIVLDKNIVCCLAIHFDGRTYIIRYSIDEGNREFVFKNRKLLKDIERIFFSNGNLYVWRGSQMTVFDKNDKMTEIYMANNYILSTLALEDGGLLMAMYDGEIHRIKDNSSEIIATIDIRFDRMSFFQNYIFAHARFGKSCLLLYEQGKISTVDLDFIQSHSKMKKITFKNGMKFLSTDQEKHNKGKLTYRIPTAKKQILDGLAIIKKFWVFDQQIFVSYPGYSIIFKFGVFLRKMDEILNFKAFNDTCIFHTANTITVMAQTTRSTEFPGMILSEILKDEIIVYTDTKRLFVIDLNTFKTIHKVRVVHEVANIKVFDTTIMISLFSGQLKFLNRKLEHLKTIDSKIITHCDFLDDKSLIFSDFSDRVYYLSLKTIVPQKLFVSKGLIGLAKFDDDIYTFGKECVRINGHLDCHMLKVKNVQHLTHYQDTFYISKKNKIFSLNIEKEPKISINISETIVKAFDYCESAKVHALAYTNDDEDSTIQLKSVMTNSKDLKKYHKMLYKKEKAKLLGIKETSGNNAVKKPKLIEYSPDISEIPCKPKFTKTINISSIDIEGGAVVSIRFYKNLLVVGINIVNHNREGISKIILFDGLRSVAEKAKIGLMCNLEVYKSHIMTVHGDFVTVYKIQNAKIIEIAQKKANSDVSGLYCHKFRMIVAMSFRYCILFEFDFNYNVILDRGRFYDNISIDAGTFYKKNLIIADSTGSLSVYKDNSNGHEINRTASINLNTSVKTIKQGTLNKRQEKHVYYASCQDGALIAIKPYTSTQLLVIIHRIIHKVGEKMLFNYADTIKNFDKITFKRTGVFLDCDMLINHPDIEKCVEKLYKNKEEVLEMIRELRSIH</sequence>
<reference evidence="2 3" key="1">
    <citation type="submission" date="2015-07" db="EMBL/GenBank/DDBJ databases">
        <title>The genome of Pseudoloma neurophilia, a relevant intracellular parasite of the zebrafish.</title>
        <authorList>
            <person name="Ndikumana S."/>
            <person name="Pelin A."/>
            <person name="Sanders J."/>
            <person name="Corradi N."/>
        </authorList>
    </citation>
    <scope>NUCLEOTIDE SEQUENCE [LARGE SCALE GENOMIC DNA]</scope>
    <source>
        <strain evidence="2 3">MK1</strain>
    </source>
</reference>
<dbReference type="EMBL" id="LGUB01000238">
    <property type="protein sequence ID" value="KRH93720.1"/>
    <property type="molecule type" value="Genomic_DNA"/>
</dbReference>
<dbReference type="SUPFAM" id="SSF101898">
    <property type="entry name" value="NHL repeat"/>
    <property type="match status" value="1"/>
</dbReference>
<dbReference type="Gene3D" id="2.130.10.10">
    <property type="entry name" value="YVTN repeat-like/Quinoprotein amine dehydrogenase"/>
    <property type="match status" value="1"/>
</dbReference>
<dbReference type="GO" id="GO:0005634">
    <property type="term" value="C:nucleus"/>
    <property type="evidence" value="ECO:0007669"/>
    <property type="project" value="InterPro"/>
</dbReference>
<dbReference type="AlphaFoldDB" id="A0A0R0LX18"/>
<feature type="domain" description="RSE1/DDB1/CPSF1 C-terminal" evidence="1">
    <location>
        <begin position="716"/>
        <end position="913"/>
    </location>
</feature>
<dbReference type="InterPro" id="IPR015943">
    <property type="entry name" value="WD40/YVTN_repeat-like_dom_sf"/>
</dbReference>
<gene>
    <name evidence="2" type="ORF">M153_627000695</name>
</gene>
<name>A0A0R0LX18_9MICR</name>
<dbReference type="InterPro" id="IPR004871">
    <property type="entry name" value="RSE1/DDB1/CPSF1_C"/>
</dbReference>
<evidence type="ECO:0000313" key="2">
    <source>
        <dbReference type="EMBL" id="KRH93720.1"/>
    </source>
</evidence>
<evidence type="ECO:0000313" key="3">
    <source>
        <dbReference type="Proteomes" id="UP000051530"/>
    </source>
</evidence>
<accession>A0A0R0LX18</accession>
<protein>
    <submittedName>
        <fullName evidence="2">WD40 repeat containing protein</fullName>
    </submittedName>
</protein>
<keyword evidence="3" id="KW-1185">Reference proteome</keyword>